<dbReference type="Pfam" id="PF05380">
    <property type="entry name" value="Peptidase_A17"/>
    <property type="match status" value="1"/>
</dbReference>
<protein>
    <submittedName>
        <fullName evidence="1">DUF1758 domain-containing protein</fullName>
    </submittedName>
</protein>
<name>A0A8X6QDS5_NEPPI</name>
<dbReference type="OrthoDB" id="6429900at2759"/>
<evidence type="ECO:0000313" key="2">
    <source>
        <dbReference type="Proteomes" id="UP000887013"/>
    </source>
</evidence>
<proteinExistence type="predicted"/>
<dbReference type="AlphaFoldDB" id="A0A8X6QDS5"/>
<dbReference type="EMBL" id="BMAW01029674">
    <property type="protein sequence ID" value="GFU13076.1"/>
    <property type="molecule type" value="Genomic_DNA"/>
</dbReference>
<sequence>MDDFVMGTSTDTEATILYQEMQQLTSHVILPLAKWTTNSKILKEMWKQEIVPFKNITQVLRVKLDTDTDVFQIDVQEKIVRAFKEQVTKRLLLKLHSKFYDPLGLLAPVTFIVKILFQYTWLRGIQLEELLPQAVA</sequence>
<organism evidence="1 2">
    <name type="scientific">Nephila pilipes</name>
    <name type="common">Giant wood spider</name>
    <name type="synonym">Nephila maculata</name>
    <dbReference type="NCBI Taxonomy" id="299642"/>
    <lineage>
        <taxon>Eukaryota</taxon>
        <taxon>Metazoa</taxon>
        <taxon>Ecdysozoa</taxon>
        <taxon>Arthropoda</taxon>
        <taxon>Chelicerata</taxon>
        <taxon>Arachnida</taxon>
        <taxon>Araneae</taxon>
        <taxon>Araneomorphae</taxon>
        <taxon>Entelegynae</taxon>
        <taxon>Araneoidea</taxon>
        <taxon>Nephilidae</taxon>
        <taxon>Nephila</taxon>
    </lineage>
</organism>
<reference evidence="1" key="1">
    <citation type="submission" date="2020-08" db="EMBL/GenBank/DDBJ databases">
        <title>Multicomponent nature underlies the extraordinary mechanical properties of spider dragline silk.</title>
        <authorList>
            <person name="Kono N."/>
            <person name="Nakamura H."/>
            <person name="Mori M."/>
            <person name="Yoshida Y."/>
            <person name="Ohtoshi R."/>
            <person name="Malay A.D."/>
            <person name="Moran D.A.P."/>
            <person name="Tomita M."/>
            <person name="Numata K."/>
            <person name="Arakawa K."/>
        </authorList>
    </citation>
    <scope>NUCLEOTIDE SEQUENCE</scope>
</reference>
<gene>
    <name evidence="1" type="primary">AVEN_157783_1</name>
    <name evidence="1" type="ORF">NPIL_245471</name>
</gene>
<evidence type="ECO:0000313" key="1">
    <source>
        <dbReference type="EMBL" id="GFU13076.1"/>
    </source>
</evidence>
<comment type="caution">
    <text evidence="1">The sequence shown here is derived from an EMBL/GenBank/DDBJ whole genome shotgun (WGS) entry which is preliminary data.</text>
</comment>
<dbReference type="InterPro" id="IPR008042">
    <property type="entry name" value="Retrotrans_Pao"/>
</dbReference>
<accession>A0A8X6QDS5</accession>
<dbReference type="Proteomes" id="UP000887013">
    <property type="component" value="Unassembled WGS sequence"/>
</dbReference>
<keyword evidence="2" id="KW-1185">Reference proteome</keyword>